<dbReference type="GO" id="GO:0005385">
    <property type="term" value="F:zinc ion transmembrane transporter activity"/>
    <property type="evidence" value="ECO:0007669"/>
    <property type="project" value="TreeGrafter"/>
</dbReference>
<evidence type="ECO:0000256" key="7">
    <source>
        <dbReference type="ARBA" id="ARBA00023136"/>
    </source>
</evidence>
<dbReference type="OMA" id="MIFVVIE"/>
<evidence type="ECO:0000256" key="9">
    <source>
        <dbReference type="ARBA" id="ARBA00042540"/>
    </source>
</evidence>
<evidence type="ECO:0000256" key="5">
    <source>
        <dbReference type="ARBA" id="ARBA00022833"/>
    </source>
</evidence>
<feature type="region of interest" description="Disordered" evidence="11">
    <location>
        <begin position="119"/>
        <end position="158"/>
    </location>
</feature>
<dbReference type="EMBL" id="VCGU01000010">
    <property type="protein sequence ID" value="TRY69278.1"/>
    <property type="molecule type" value="Genomic_DNA"/>
</dbReference>
<keyword evidence="3" id="KW-1003">Cell membrane</keyword>
<evidence type="ECO:0000256" key="12">
    <source>
        <dbReference type="SAM" id="Phobius"/>
    </source>
</evidence>
<feature type="transmembrane region" description="Helical" evidence="12">
    <location>
        <begin position="76"/>
        <end position="98"/>
    </location>
</feature>
<keyword evidence="5" id="KW-0862">Zinc</keyword>
<evidence type="ECO:0000256" key="3">
    <source>
        <dbReference type="ARBA" id="ARBA00022475"/>
    </source>
</evidence>
<comment type="caution">
    <text evidence="13">The sequence shown here is derived from an EMBL/GenBank/DDBJ whole genome shotgun (WGS) entry which is preliminary data.</text>
</comment>
<evidence type="ECO:0000256" key="1">
    <source>
        <dbReference type="ARBA" id="ARBA00004651"/>
    </source>
</evidence>
<dbReference type="PANTHER" id="PTHR11040:SF211">
    <property type="entry name" value="ZINC TRANSPORTER ZIP11"/>
    <property type="match status" value="1"/>
</dbReference>
<dbReference type="Proteomes" id="UP000318571">
    <property type="component" value="Chromosome 1"/>
</dbReference>
<dbReference type="STRING" id="6832.A0A553NV25"/>
<feature type="transmembrane region" description="Helical" evidence="12">
    <location>
        <begin position="44"/>
        <end position="64"/>
    </location>
</feature>
<feature type="transmembrane region" description="Helical" evidence="12">
    <location>
        <begin position="12"/>
        <end position="32"/>
    </location>
</feature>
<organism evidence="13 14">
    <name type="scientific">Tigriopus californicus</name>
    <name type="common">Marine copepod</name>
    <dbReference type="NCBI Taxonomy" id="6832"/>
    <lineage>
        <taxon>Eukaryota</taxon>
        <taxon>Metazoa</taxon>
        <taxon>Ecdysozoa</taxon>
        <taxon>Arthropoda</taxon>
        <taxon>Crustacea</taxon>
        <taxon>Multicrustacea</taxon>
        <taxon>Hexanauplia</taxon>
        <taxon>Copepoda</taxon>
        <taxon>Harpacticoida</taxon>
        <taxon>Harpacticidae</taxon>
        <taxon>Tigriopus</taxon>
    </lineage>
</organism>
<evidence type="ECO:0000256" key="8">
    <source>
        <dbReference type="ARBA" id="ARBA00040593"/>
    </source>
</evidence>
<reference evidence="13 14" key="1">
    <citation type="journal article" date="2018" name="Nat. Ecol. Evol.">
        <title>Genomic signatures of mitonuclear coevolution across populations of Tigriopus californicus.</title>
        <authorList>
            <person name="Barreto F.S."/>
            <person name="Watson E.T."/>
            <person name="Lima T.G."/>
            <person name="Willett C.S."/>
            <person name="Edmands S."/>
            <person name="Li W."/>
            <person name="Burton R.S."/>
        </authorList>
    </citation>
    <scope>NUCLEOTIDE SEQUENCE [LARGE SCALE GENOMIC DNA]</scope>
    <source>
        <strain evidence="13 14">San Diego</strain>
    </source>
</reference>
<dbReference type="OrthoDB" id="262547at2759"/>
<evidence type="ECO:0000256" key="10">
    <source>
        <dbReference type="ARBA" id="ARBA00042973"/>
    </source>
</evidence>
<evidence type="ECO:0000313" key="13">
    <source>
        <dbReference type="EMBL" id="TRY69278.1"/>
    </source>
</evidence>
<evidence type="ECO:0000256" key="11">
    <source>
        <dbReference type="SAM" id="MobiDB-lite"/>
    </source>
</evidence>
<comment type="similarity">
    <text evidence="2">Belongs to the ZIP transporter (TC 2.A.5) family.</text>
</comment>
<dbReference type="PANTHER" id="PTHR11040">
    <property type="entry name" value="ZINC/IRON TRANSPORTER"/>
    <property type="match status" value="1"/>
</dbReference>
<sequence length="330" mass="34827">MLEGYSPVAQAFQGTLFTWAMTALGSALAVAIQGQQRKLLDGSLGFASGVMVAASYWSLLAPAIDMAEQSGSYGQWAFVPVGFGFFLGALFVLGADVLMSHLGLHSPLDLLLAGNHSNHLKGDSSPSGSPVREASPRLMPNDDTEMSESEIRRRHRTMSCDSAEEGISARAIWNVSQERQIQEEHWKRILLLIVAITVHNIPEGLAVGVGFGAIGKSKTASFESARNLAIGIGIQNFPEGLAVSLPLKAAGFSTWRSVWFGQLSGLVEPIAGVLGALLVTVIEPLLPYALAFAAGAMIYVVVDDIIPEAQSSGNGKVASAGCVVGFIVMM</sequence>
<accession>A0A553NV25</accession>
<evidence type="ECO:0000256" key="2">
    <source>
        <dbReference type="ARBA" id="ARBA00006939"/>
    </source>
</evidence>
<evidence type="ECO:0000256" key="6">
    <source>
        <dbReference type="ARBA" id="ARBA00022989"/>
    </source>
</evidence>
<keyword evidence="7 12" id="KW-0472">Membrane</keyword>
<dbReference type="Pfam" id="PF02535">
    <property type="entry name" value="Zip"/>
    <property type="match status" value="1"/>
</dbReference>
<keyword evidence="14" id="KW-1185">Reference proteome</keyword>
<comment type="subcellular location">
    <subcellularLocation>
        <location evidence="1">Cell membrane</location>
        <topology evidence="1">Multi-pass membrane protein</topology>
    </subcellularLocation>
</comment>
<name>A0A553NV25_TIGCA</name>
<dbReference type="InterPro" id="IPR003689">
    <property type="entry name" value="ZIP"/>
</dbReference>
<dbReference type="AlphaFoldDB" id="A0A553NV25"/>
<proteinExistence type="inferred from homology"/>
<gene>
    <name evidence="13" type="ORF">TCAL_12166</name>
</gene>
<protein>
    <recommendedName>
        <fullName evidence="8">Zinc transporter ZIP11</fullName>
    </recommendedName>
    <alternativeName>
        <fullName evidence="9">Solute carrier family 39 member 11</fullName>
    </alternativeName>
    <alternativeName>
        <fullName evidence="10">Zrt- and Irt-like protein 11</fullName>
    </alternativeName>
</protein>
<dbReference type="GO" id="GO:0005886">
    <property type="term" value="C:plasma membrane"/>
    <property type="evidence" value="ECO:0007669"/>
    <property type="project" value="UniProtKB-SubCell"/>
</dbReference>
<evidence type="ECO:0000256" key="4">
    <source>
        <dbReference type="ARBA" id="ARBA00022692"/>
    </source>
</evidence>
<keyword evidence="6 12" id="KW-1133">Transmembrane helix</keyword>
<evidence type="ECO:0000313" key="14">
    <source>
        <dbReference type="Proteomes" id="UP000318571"/>
    </source>
</evidence>
<keyword evidence="4 12" id="KW-0812">Transmembrane</keyword>